<name>A0AB38T9V5_9HYPH</name>
<keyword evidence="1" id="KW-0732">Signal</keyword>
<evidence type="ECO:0000313" key="3">
    <source>
        <dbReference type="Proteomes" id="UP001060070"/>
    </source>
</evidence>
<reference evidence="2 3" key="1">
    <citation type="journal article" date="2022" name="Microbiol. Resour. Announc.">
        <title>Complete Genome Sequence of Mesorhizobium ciceri Strain R30, a Rhizobium Used as a Commercial Inoculant for Chickpea in Argentina.</title>
        <authorList>
            <person name="Foresto E."/>
            <person name="Revale S."/>
            <person name="Primo E."/>
            <person name="Nievas F."/>
            <person name="Carezzano E."/>
            <person name="Puente M."/>
            <person name="Alzari P."/>
            <person name="Mart M."/>
            <person name="Ben-Assaya M."/>
            <person name="Mornico D."/>
            <person name="Santoro M."/>
            <person name="Mart F."/>
            <person name="Giordano W."/>
            <person name="Bogino P."/>
        </authorList>
    </citation>
    <scope>NUCLEOTIDE SEQUENCE [LARGE SCALE GENOMIC DNA]</scope>
    <source>
        <strain evidence="2 3">R30</strain>
    </source>
</reference>
<sequence>MLKAGICLVTASLGISVAKADTFDYRCKFGVKIYPLTVDTDANTLKWRGQTYQITKSTSDSDYSVCANYGWHVEGNRTSFDFCTATQGYGEIKKEGEVQAQCDIKS</sequence>
<organism evidence="2 3">
    <name type="scientific">Mesorhizobium ciceri</name>
    <dbReference type="NCBI Taxonomy" id="39645"/>
    <lineage>
        <taxon>Bacteria</taxon>
        <taxon>Pseudomonadati</taxon>
        <taxon>Pseudomonadota</taxon>
        <taxon>Alphaproteobacteria</taxon>
        <taxon>Hyphomicrobiales</taxon>
        <taxon>Phyllobacteriaceae</taxon>
        <taxon>Mesorhizobium</taxon>
    </lineage>
</organism>
<protein>
    <submittedName>
        <fullName evidence="2">Uncharacterized protein</fullName>
    </submittedName>
</protein>
<dbReference type="RefSeq" id="WP_024503105.1">
    <property type="nucleotide sequence ID" value="NZ_CP088147.1"/>
</dbReference>
<feature type="chain" id="PRO_5044312138" evidence="1">
    <location>
        <begin position="21"/>
        <end position="106"/>
    </location>
</feature>
<feature type="signal peptide" evidence="1">
    <location>
        <begin position="1"/>
        <end position="20"/>
    </location>
</feature>
<evidence type="ECO:0000256" key="1">
    <source>
        <dbReference type="SAM" id="SignalP"/>
    </source>
</evidence>
<evidence type="ECO:0000313" key="2">
    <source>
        <dbReference type="EMBL" id="UTU51766.1"/>
    </source>
</evidence>
<dbReference type="AlphaFoldDB" id="A0AB38T9V5"/>
<keyword evidence="3" id="KW-1185">Reference proteome</keyword>
<dbReference type="EMBL" id="CP088147">
    <property type="protein sequence ID" value="UTU51766.1"/>
    <property type="molecule type" value="Genomic_DNA"/>
</dbReference>
<proteinExistence type="predicted"/>
<accession>A0AB38T9V5</accession>
<dbReference type="Proteomes" id="UP001060070">
    <property type="component" value="Chromosome"/>
</dbReference>
<gene>
    <name evidence="2" type="ORF">LRP29_30645</name>
</gene>